<evidence type="ECO:0000256" key="1">
    <source>
        <dbReference type="ARBA" id="ARBA00004141"/>
    </source>
</evidence>
<gene>
    <name evidence="9" type="ORF">LTR77_000198</name>
</gene>
<dbReference type="GeneID" id="89921549"/>
<comment type="caution">
    <text evidence="9">The sequence shown here is derived from an EMBL/GenBank/DDBJ whole genome shotgun (WGS) entry which is preliminary data.</text>
</comment>
<evidence type="ECO:0000256" key="6">
    <source>
        <dbReference type="SAM" id="MobiDB-lite"/>
    </source>
</evidence>
<feature type="compositionally biased region" description="Basic and acidic residues" evidence="6">
    <location>
        <begin position="284"/>
        <end position="300"/>
    </location>
</feature>
<dbReference type="EMBL" id="JAVRRT010000001">
    <property type="protein sequence ID" value="KAK5175061.1"/>
    <property type="molecule type" value="Genomic_DNA"/>
</dbReference>
<evidence type="ECO:0000256" key="2">
    <source>
        <dbReference type="ARBA" id="ARBA00022692"/>
    </source>
</evidence>
<dbReference type="RefSeq" id="XP_064663699.1">
    <property type="nucleotide sequence ID" value="XM_064797465.1"/>
</dbReference>
<name>A0AAV9PM37_9PEZI</name>
<evidence type="ECO:0000256" key="7">
    <source>
        <dbReference type="SAM" id="Phobius"/>
    </source>
</evidence>
<feature type="region of interest" description="Disordered" evidence="6">
    <location>
        <begin position="381"/>
        <end position="405"/>
    </location>
</feature>
<proteinExistence type="inferred from homology"/>
<comment type="similarity">
    <text evidence="5">Belongs to the SAT4 family.</text>
</comment>
<feature type="transmembrane region" description="Helical" evidence="7">
    <location>
        <begin position="204"/>
        <end position="224"/>
    </location>
</feature>
<feature type="transmembrane region" description="Helical" evidence="7">
    <location>
        <begin position="88"/>
        <end position="112"/>
    </location>
</feature>
<comment type="subcellular location">
    <subcellularLocation>
        <location evidence="1">Membrane</location>
        <topology evidence="1">Multi-pass membrane protein</topology>
    </subcellularLocation>
</comment>
<evidence type="ECO:0000313" key="10">
    <source>
        <dbReference type="Proteomes" id="UP001337655"/>
    </source>
</evidence>
<evidence type="ECO:0000259" key="8">
    <source>
        <dbReference type="Pfam" id="PF20684"/>
    </source>
</evidence>
<dbReference type="Proteomes" id="UP001337655">
    <property type="component" value="Unassembled WGS sequence"/>
</dbReference>
<feature type="transmembrane region" description="Helical" evidence="7">
    <location>
        <begin position="124"/>
        <end position="150"/>
    </location>
</feature>
<evidence type="ECO:0000313" key="9">
    <source>
        <dbReference type="EMBL" id="KAK5175061.1"/>
    </source>
</evidence>
<feature type="region of interest" description="Disordered" evidence="6">
    <location>
        <begin position="280"/>
        <end position="353"/>
    </location>
</feature>
<feature type="transmembrane region" description="Helical" evidence="7">
    <location>
        <begin position="12"/>
        <end position="33"/>
    </location>
</feature>
<reference evidence="9 10" key="1">
    <citation type="submission" date="2023-08" db="EMBL/GenBank/DDBJ databases">
        <title>Black Yeasts Isolated from many extreme environments.</title>
        <authorList>
            <person name="Coleine C."/>
            <person name="Stajich J.E."/>
            <person name="Selbmann L."/>
        </authorList>
    </citation>
    <scope>NUCLEOTIDE SEQUENCE [LARGE SCALE GENOMIC DNA]</scope>
    <source>
        <strain evidence="9 10">CCFEE 5935</strain>
    </source>
</reference>
<keyword evidence="2 7" id="KW-0812">Transmembrane</keyword>
<dbReference type="InterPro" id="IPR049326">
    <property type="entry name" value="Rhodopsin_dom_fungi"/>
</dbReference>
<sequence length="405" mass="44060">MGLSGHASGTAVVGVTIGMTVLAGLAVFARLFARIFIVHNAGVDDGFITAALLFSIATTVTMCLQVKWGMGQHINTLTLYEAIQSQKPFYISVWVYNLSMSCTKFSILLQYLRIFPQVVFRRSCYVMMGVVAVYACWTFFSAVFACWPISYFWTQVKDPTGGQCLNRFAVWFANAGMNIATDIAVGLLPMRVLRELDLPKGHKIALMIVFGLGGFTCVVSILRLESLYVISKAKDVTWENPLAAIWSSVECNTGILCSCLPTLRSCVSRLFPKLLGTFRSNNSDQKDEPSSDRSGSDKPSEPAPPHPLAHGSGGRGGRSKLSFDALGRGLTGRGDPLQSSYAYSGNDSSSEEHEMDIVPLPAGDERQIQVTTVVAQDIERITDDEGVRTGRGPRTVRAFSQGSHG</sequence>
<evidence type="ECO:0000256" key="5">
    <source>
        <dbReference type="ARBA" id="ARBA00038359"/>
    </source>
</evidence>
<keyword evidence="4 7" id="KW-0472">Membrane</keyword>
<feature type="compositionally biased region" description="Low complexity" evidence="6">
    <location>
        <begin position="339"/>
        <end position="348"/>
    </location>
</feature>
<feature type="domain" description="Rhodopsin" evidence="8">
    <location>
        <begin position="29"/>
        <end position="269"/>
    </location>
</feature>
<keyword evidence="3 7" id="KW-1133">Transmembrane helix</keyword>
<evidence type="ECO:0000256" key="4">
    <source>
        <dbReference type="ARBA" id="ARBA00023136"/>
    </source>
</evidence>
<dbReference type="PANTHER" id="PTHR33048">
    <property type="entry name" value="PTH11-LIKE INTEGRAL MEMBRANE PROTEIN (AFU_ORTHOLOGUE AFUA_5G11245)"/>
    <property type="match status" value="1"/>
</dbReference>
<dbReference type="AlphaFoldDB" id="A0AAV9PM37"/>
<protein>
    <recommendedName>
        <fullName evidence="8">Rhodopsin domain-containing protein</fullName>
    </recommendedName>
</protein>
<keyword evidence="10" id="KW-1185">Reference proteome</keyword>
<dbReference type="PANTHER" id="PTHR33048:SF47">
    <property type="entry name" value="INTEGRAL MEMBRANE PROTEIN-RELATED"/>
    <property type="match status" value="1"/>
</dbReference>
<organism evidence="9 10">
    <name type="scientific">Saxophila tyrrhenica</name>
    <dbReference type="NCBI Taxonomy" id="1690608"/>
    <lineage>
        <taxon>Eukaryota</taxon>
        <taxon>Fungi</taxon>
        <taxon>Dikarya</taxon>
        <taxon>Ascomycota</taxon>
        <taxon>Pezizomycotina</taxon>
        <taxon>Dothideomycetes</taxon>
        <taxon>Dothideomycetidae</taxon>
        <taxon>Mycosphaerellales</taxon>
        <taxon>Extremaceae</taxon>
        <taxon>Saxophila</taxon>
    </lineage>
</organism>
<dbReference type="Pfam" id="PF20684">
    <property type="entry name" value="Fung_rhodopsin"/>
    <property type="match status" value="1"/>
</dbReference>
<accession>A0AAV9PM37</accession>
<evidence type="ECO:0000256" key="3">
    <source>
        <dbReference type="ARBA" id="ARBA00022989"/>
    </source>
</evidence>
<dbReference type="InterPro" id="IPR052337">
    <property type="entry name" value="SAT4-like"/>
</dbReference>
<feature type="transmembrane region" description="Helical" evidence="7">
    <location>
        <begin position="170"/>
        <end position="192"/>
    </location>
</feature>
<dbReference type="GO" id="GO:0016020">
    <property type="term" value="C:membrane"/>
    <property type="evidence" value="ECO:0007669"/>
    <property type="project" value="UniProtKB-SubCell"/>
</dbReference>